<dbReference type="Proteomes" id="UP000321570">
    <property type="component" value="Unassembled WGS sequence"/>
</dbReference>
<protein>
    <submittedName>
        <fullName evidence="1">Uncharacterized protein</fullName>
    </submittedName>
</protein>
<dbReference type="EMBL" id="CABIJS010000123">
    <property type="protein sequence ID" value="VUZ44345.1"/>
    <property type="molecule type" value="Genomic_DNA"/>
</dbReference>
<organism evidence="1 2">
    <name type="scientific">Hymenolepis diminuta</name>
    <name type="common">Rat tapeworm</name>
    <dbReference type="NCBI Taxonomy" id="6216"/>
    <lineage>
        <taxon>Eukaryota</taxon>
        <taxon>Metazoa</taxon>
        <taxon>Spiralia</taxon>
        <taxon>Lophotrochozoa</taxon>
        <taxon>Platyhelminthes</taxon>
        <taxon>Cestoda</taxon>
        <taxon>Eucestoda</taxon>
        <taxon>Cyclophyllidea</taxon>
        <taxon>Hymenolepididae</taxon>
        <taxon>Hymenolepis</taxon>
    </lineage>
</organism>
<gene>
    <name evidence="1" type="ORF">WMSIL1_LOCUS4596</name>
</gene>
<accession>A0A564YAN8</accession>
<dbReference type="AlphaFoldDB" id="A0A564YAN8"/>
<name>A0A564YAN8_HYMDI</name>
<reference evidence="1 2" key="1">
    <citation type="submission" date="2019-07" db="EMBL/GenBank/DDBJ databases">
        <authorList>
            <person name="Jastrzebski P J."/>
            <person name="Paukszto L."/>
            <person name="Jastrzebski P J."/>
        </authorList>
    </citation>
    <scope>NUCLEOTIDE SEQUENCE [LARGE SCALE GENOMIC DNA]</scope>
    <source>
        <strain evidence="1 2">WMS-il1</strain>
    </source>
</reference>
<keyword evidence="2" id="KW-1185">Reference proteome</keyword>
<sequence length="65" mass="7233">MDVTFFGLGISKLWRSSSIDGQTVTPEASGSLGKDSMRIQRSKMGIKNFRLEVLGKNGKFLIRKN</sequence>
<evidence type="ECO:0000313" key="2">
    <source>
        <dbReference type="Proteomes" id="UP000321570"/>
    </source>
</evidence>
<evidence type="ECO:0000313" key="1">
    <source>
        <dbReference type="EMBL" id="VUZ44345.1"/>
    </source>
</evidence>
<proteinExistence type="predicted"/>